<evidence type="ECO:0000313" key="2">
    <source>
        <dbReference type="EMBL" id="GIM91878.1"/>
    </source>
</evidence>
<keyword evidence="3" id="KW-1185">Reference proteome</keyword>
<organism evidence="2 3">
    <name type="scientific">Paractinoplanes toevensis</name>
    <dbReference type="NCBI Taxonomy" id="571911"/>
    <lineage>
        <taxon>Bacteria</taxon>
        <taxon>Bacillati</taxon>
        <taxon>Actinomycetota</taxon>
        <taxon>Actinomycetes</taxon>
        <taxon>Micromonosporales</taxon>
        <taxon>Micromonosporaceae</taxon>
        <taxon>Paractinoplanes</taxon>
    </lineage>
</organism>
<feature type="transmembrane region" description="Helical" evidence="1">
    <location>
        <begin position="59"/>
        <end position="80"/>
    </location>
</feature>
<evidence type="ECO:0000313" key="3">
    <source>
        <dbReference type="Proteomes" id="UP000677082"/>
    </source>
</evidence>
<evidence type="ECO:0000256" key="1">
    <source>
        <dbReference type="SAM" id="Phobius"/>
    </source>
</evidence>
<comment type="caution">
    <text evidence="2">The sequence shown here is derived from an EMBL/GenBank/DDBJ whole genome shotgun (WGS) entry which is preliminary data.</text>
</comment>
<reference evidence="2 3" key="1">
    <citation type="submission" date="2021-03" db="EMBL/GenBank/DDBJ databases">
        <title>Whole genome shotgun sequence of Actinoplanes toevensis NBRC 105298.</title>
        <authorList>
            <person name="Komaki H."/>
            <person name="Tamura T."/>
        </authorList>
    </citation>
    <scope>NUCLEOTIDE SEQUENCE [LARGE SCALE GENOMIC DNA]</scope>
    <source>
        <strain evidence="2 3">NBRC 105298</strain>
    </source>
</reference>
<name>A0A919W5V5_9ACTN</name>
<dbReference type="AlphaFoldDB" id="A0A919W5V5"/>
<accession>A0A919W5V5</accession>
<sequence>MAVVQRRMHDLGAFALLAVAPLLAGGFRSRRYSYAKAVRELRSWARDFPDLSETVSIMNITRAFAWLTLMLGTLLVYVGASLARAATSAPAAFAVLEGVMTVFALLWTACLGMMATSVWRFGLSRALDRLVAARLDFKTDPKLGLVGWLTLPNSIDLLPALLFVACFAPPVIP</sequence>
<keyword evidence="1" id="KW-0812">Transmembrane</keyword>
<keyword evidence="1" id="KW-1133">Transmembrane helix</keyword>
<dbReference type="EMBL" id="BOQN01000050">
    <property type="protein sequence ID" value="GIM91878.1"/>
    <property type="molecule type" value="Genomic_DNA"/>
</dbReference>
<feature type="transmembrane region" description="Helical" evidence="1">
    <location>
        <begin position="92"/>
        <end position="115"/>
    </location>
</feature>
<keyword evidence="1" id="KW-0472">Membrane</keyword>
<proteinExistence type="predicted"/>
<feature type="transmembrane region" description="Helical" evidence="1">
    <location>
        <begin position="145"/>
        <end position="168"/>
    </location>
</feature>
<gene>
    <name evidence="2" type="ORF">Ato02nite_036710</name>
</gene>
<protein>
    <submittedName>
        <fullName evidence="2">Uncharacterized protein</fullName>
    </submittedName>
</protein>
<dbReference type="Proteomes" id="UP000677082">
    <property type="component" value="Unassembled WGS sequence"/>
</dbReference>